<feature type="domain" description="Glycosyl transferase family 1" evidence="1">
    <location>
        <begin position="209"/>
        <end position="368"/>
    </location>
</feature>
<evidence type="ECO:0000259" key="1">
    <source>
        <dbReference type="Pfam" id="PF00534"/>
    </source>
</evidence>
<organism evidence="2 3">
    <name type="scientific">Mesonia sediminis</name>
    <dbReference type="NCBI Taxonomy" id="1703946"/>
    <lineage>
        <taxon>Bacteria</taxon>
        <taxon>Pseudomonadati</taxon>
        <taxon>Bacteroidota</taxon>
        <taxon>Flavobacteriia</taxon>
        <taxon>Flavobacteriales</taxon>
        <taxon>Flavobacteriaceae</taxon>
        <taxon>Mesonia</taxon>
    </lineage>
</organism>
<dbReference type="PANTHER" id="PTHR12526">
    <property type="entry name" value="GLYCOSYLTRANSFERASE"/>
    <property type="match status" value="1"/>
</dbReference>
<keyword evidence="2" id="KW-0328">Glycosyltransferase</keyword>
<dbReference type="GO" id="GO:0016757">
    <property type="term" value="F:glycosyltransferase activity"/>
    <property type="evidence" value="ECO:0007669"/>
    <property type="project" value="UniProtKB-KW"/>
</dbReference>
<dbReference type="PANTHER" id="PTHR12526:SF630">
    <property type="entry name" value="GLYCOSYLTRANSFERASE"/>
    <property type="match status" value="1"/>
</dbReference>
<accession>A0ABW5SHK2</accession>
<name>A0ABW5SHK2_9FLAO</name>
<sequence>MKIVLVLSSPPGYSETFFRSKIRGLQAQGHELILVTGPSQRSFDLCKHIKHPKRYQNVLLQLGAMFWVLLGLLPYASKLYRYWQLERKQQTQPKRILEKIYLNARLLQCQADWLHFGFASMALDRELVAEAIGAKMAVSLRGYDIGVYPLKHPQAYDLLWQKVDKLHSISRHLLKKAYALGLSKNIPFQIISPAVDLDKLPAVKNINWQGEIQLLSVARFNWIKGLDVLIETAYQLKQKGLNFHWKVIGGGTAAENERYAYHIYERQLKDFISLLGLQSHKQTLECMQNAHLYVQSSYTEGFCNALLEAQAMGKLCVAFNRGGIGENIQDAYSGWLVPEMNAQQLAAQVMKVCSLPESQRQQVQQQAQQRVQNQFNLEQQQQAFQQFYTQAL</sequence>
<dbReference type="Pfam" id="PF00534">
    <property type="entry name" value="Glycos_transf_1"/>
    <property type="match status" value="1"/>
</dbReference>
<dbReference type="Proteomes" id="UP001597357">
    <property type="component" value="Unassembled WGS sequence"/>
</dbReference>
<protein>
    <submittedName>
        <fullName evidence="2">Glycosyltransferase</fullName>
        <ecNumber evidence="2">2.4.-.-</ecNumber>
    </submittedName>
</protein>
<gene>
    <name evidence="2" type="ORF">ACFSQ0_11375</name>
</gene>
<dbReference type="SUPFAM" id="SSF53756">
    <property type="entry name" value="UDP-Glycosyltransferase/glycogen phosphorylase"/>
    <property type="match status" value="1"/>
</dbReference>
<dbReference type="EMBL" id="JBHULZ010000041">
    <property type="protein sequence ID" value="MFD2698594.1"/>
    <property type="molecule type" value="Genomic_DNA"/>
</dbReference>
<dbReference type="EC" id="2.4.-.-" evidence="2"/>
<proteinExistence type="predicted"/>
<dbReference type="Gene3D" id="3.40.50.2000">
    <property type="entry name" value="Glycogen Phosphorylase B"/>
    <property type="match status" value="2"/>
</dbReference>
<dbReference type="InterPro" id="IPR001296">
    <property type="entry name" value="Glyco_trans_1"/>
</dbReference>
<reference evidence="3" key="1">
    <citation type="journal article" date="2019" name="Int. J. Syst. Evol. Microbiol.">
        <title>The Global Catalogue of Microorganisms (GCM) 10K type strain sequencing project: providing services to taxonomists for standard genome sequencing and annotation.</title>
        <authorList>
            <consortium name="The Broad Institute Genomics Platform"/>
            <consortium name="The Broad Institute Genome Sequencing Center for Infectious Disease"/>
            <person name="Wu L."/>
            <person name="Ma J."/>
        </authorList>
    </citation>
    <scope>NUCLEOTIDE SEQUENCE [LARGE SCALE GENOMIC DNA]</scope>
    <source>
        <strain evidence="3">KCTC 42255</strain>
    </source>
</reference>
<keyword evidence="3" id="KW-1185">Reference proteome</keyword>
<comment type="caution">
    <text evidence="2">The sequence shown here is derived from an EMBL/GenBank/DDBJ whole genome shotgun (WGS) entry which is preliminary data.</text>
</comment>
<dbReference type="RefSeq" id="WP_379048351.1">
    <property type="nucleotide sequence ID" value="NZ_JBHULZ010000041.1"/>
</dbReference>
<evidence type="ECO:0000313" key="3">
    <source>
        <dbReference type="Proteomes" id="UP001597357"/>
    </source>
</evidence>
<evidence type="ECO:0000313" key="2">
    <source>
        <dbReference type="EMBL" id="MFD2698594.1"/>
    </source>
</evidence>
<keyword evidence="2" id="KW-0808">Transferase</keyword>